<dbReference type="SUPFAM" id="SSF55729">
    <property type="entry name" value="Acyl-CoA N-acyltransferases (Nat)"/>
    <property type="match status" value="1"/>
</dbReference>
<protein>
    <submittedName>
        <fullName evidence="2">GNAT family N-acetyltransferase</fullName>
        <ecNumber evidence="2">2.3.1.-</ecNumber>
    </submittedName>
</protein>
<dbReference type="RefSeq" id="WP_144939725.1">
    <property type="nucleotide sequence ID" value="NZ_JBHTIU010000103.1"/>
</dbReference>
<dbReference type="EMBL" id="JBHTIU010000103">
    <property type="protein sequence ID" value="MFD0872210.1"/>
    <property type="molecule type" value="Genomic_DNA"/>
</dbReference>
<accession>A0ABW3DJ68</accession>
<dbReference type="InterPro" id="IPR016181">
    <property type="entry name" value="Acyl_CoA_acyltransferase"/>
</dbReference>
<dbReference type="InterPro" id="IPR000182">
    <property type="entry name" value="GNAT_dom"/>
</dbReference>
<dbReference type="Proteomes" id="UP001597120">
    <property type="component" value="Unassembled WGS sequence"/>
</dbReference>
<dbReference type="EC" id="2.3.1.-" evidence="2"/>
<evidence type="ECO:0000313" key="2">
    <source>
        <dbReference type="EMBL" id="MFD0872210.1"/>
    </source>
</evidence>
<name>A0ABW3DJ68_9BACL</name>
<sequence length="272" mass="31057">MKLPVINEEWARRIQQSEVEFFTSRISSIGEREGNPNGVEIRRFGKSTAFYVREMPWSLFNSVKGFSHEDLKRLEEIVQFYRERQRAFQMDINPVDCSPELFKELARHGLQQEGFHSVLYGLPKAELPALPAEISIREVKDEEDFQHYAEVHCVGSGMAPVHKHHFFNNNIGLLGRPGWRIYLASWQEQPAAVAVMHISDDIASCTLAATAPQFRRKGLHTALLLRRMHDAYKADCRLVAAQASFAGTSQNNMERAGMRIAWTRAVWGTVTT</sequence>
<feature type="domain" description="N-acetyltransferase" evidence="1">
    <location>
        <begin position="134"/>
        <end position="272"/>
    </location>
</feature>
<evidence type="ECO:0000259" key="1">
    <source>
        <dbReference type="PROSITE" id="PS51186"/>
    </source>
</evidence>
<gene>
    <name evidence="2" type="ORF">ACFQ03_24115</name>
</gene>
<dbReference type="Gene3D" id="3.40.630.30">
    <property type="match status" value="1"/>
</dbReference>
<keyword evidence="2" id="KW-0012">Acyltransferase</keyword>
<dbReference type="PROSITE" id="PS51186">
    <property type="entry name" value="GNAT"/>
    <property type="match status" value="1"/>
</dbReference>
<reference evidence="3" key="1">
    <citation type="journal article" date="2019" name="Int. J. Syst. Evol. Microbiol.">
        <title>The Global Catalogue of Microorganisms (GCM) 10K type strain sequencing project: providing services to taxonomists for standard genome sequencing and annotation.</title>
        <authorList>
            <consortium name="The Broad Institute Genomics Platform"/>
            <consortium name="The Broad Institute Genome Sequencing Center for Infectious Disease"/>
            <person name="Wu L."/>
            <person name="Ma J."/>
        </authorList>
    </citation>
    <scope>NUCLEOTIDE SEQUENCE [LARGE SCALE GENOMIC DNA]</scope>
    <source>
        <strain evidence="3">CCUG 57263</strain>
    </source>
</reference>
<comment type="caution">
    <text evidence="2">The sequence shown here is derived from an EMBL/GenBank/DDBJ whole genome shotgun (WGS) entry which is preliminary data.</text>
</comment>
<keyword evidence="3" id="KW-1185">Reference proteome</keyword>
<organism evidence="2 3">
    <name type="scientific">Paenibacillus residui</name>
    <dbReference type="NCBI Taxonomy" id="629724"/>
    <lineage>
        <taxon>Bacteria</taxon>
        <taxon>Bacillati</taxon>
        <taxon>Bacillota</taxon>
        <taxon>Bacilli</taxon>
        <taxon>Bacillales</taxon>
        <taxon>Paenibacillaceae</taxon>
        <taxon>Paenibacillus</taxon>
    </lineage>
</organism>
<keyword evidence="2" id="KW-0808">Transferase</keyword>
<proteinExistence type="predicted"/>
<dbReference type="GO" id="GO:0016746">
    <property type="term" value="F:acyltransferase activity"/>
    <property type="evidence" value="ECO:0007669"/>
    <property type="project" value="UniProtKB-KW"/>
</dbReference>
<evidence type="ECO:0000313" key="3">
    <source>
        <dbReference type="Proteomes" id="UP001597120"/>
    </source>
</evidence>